<evidence type="ECO:0000256" key="1">
    <source>
        <dbReference type="ARBA" id="ARBA00004651"/>
    </source>
</evidence>
<dbReference type="Gene3D" id="1.20.1250.20">
    <property type="entry name" value="MFS general substrate transporter like domains"/>
    <property type="match status" value="1"/>
</dbReference>
<dbReference type="SUPFAM" id="SSF103473">
    <property type="entry name" value="MFS general substrate transporter"/>
    <property type="match status" value="1"/>
</dbReference>
<sequence length="171" mass="18158">MKQKVSSGIFKIGWGISLFGLGEITMIGLLQRWSTITGYGIAIGMSAMLIGGCFIWLGSMRAGAAFVFMILPCLIGGAGTGLWSVTSNYLFMNEAPKEAVGRVMGIVQSMSSIVWVIAPLLGGGLVTLVGPSLAFKLCGIMLALLGIGAMVLQRQLWPQREQEVTQDINVS</sequence>
<evidence type="ECO:0000313" key="3">
    <source>
        <dbReference type="EMBL" id="MCZ0831196.1"/>
    </source>
</evidence>
<feature type="transmembrane region" description="Helical" evidence="2">
    <location>
        <begin position="105"/>
        <end position="126"/>
    </location>
</feature>
<evidence type="ECO:0000256" key="2">
    <source>
        <dbReference type="SAM" id="Phobius"/>
    </source>
</evidence>
<feature type="transmembrane region" description="Helical" evidence="2">
    <location>
        <begin position="64"/>
        <end position="85"/>
    </location>
</feature>
<dbReference type="InterPro" id="IPR011701">
    <property type="entry name" value="MFS"/>
</dbReference>
<reference evidence="3" key="1">
    <citation type="submission" date="2022-09" db="EMBL/GenBank/DDBJ databases">
        <title>Genome analysis and characterization of larvicidal activity of Brevibacillus strains.</title>
        <authorList>
            <person name="Patrusheva E.V."/>
            <person name="Izotova A.O."/>
            <person name="Toshchakov S.V."/>
            <person name="Sineoky S.P."/>
        </authorList>
    </citation>
    <scope>NUCLEOTIDE SEQUENCE</scope>
    <source>
        <strain evidence="3">VKPM_B-13244</strain>
    </source>
</reference>
<feature type="transmembrane region" description="Helical" evidence="2">
    <location>
        <begin position="36"/>
        <end position="57"/>
    </location>
</feature>
<keyword evidence="2" id="KW-0472">Membrane</keyword>
<gene>
    <name evidence="3" type="ORF">O0535_10490</name>
</gene>
<comment type="caution">
    <text evidence="3">The sequence shown here is derived from an EMBL/GenBank/DDBJ whole genome shotgun (WGS) entry which is preliminary data.</text>
</comment>
<protein>
    <submittedName>
        <fullName evidence="3">MFS transporter</fullName>
    </submittedName>
</protein>
<dbReference type="Pfam" id="PF07690">
    <property type="entry name" value="MFS_1"/>
    <property type="match status" value="1"/>
</dbReference>
<accession>A0ABT4HWL8</accession>
<feature type="transmembrane region" description="Helical" evidence="2">
    <location>
        <begin position="12"/>
        <end position="30"/>
    </location>
</feature>
<proteinExistence type="predicted"/>
<keyword evidence="2" id="KW-0812">Transmembrane</keyword>
<dbReference type="InterPro" id="IPR036259">
    <property type="entry name" value="MFS_trans_sf"/>
</dbReference>
<keyword evidence="2" id="KW-1133">Transmembrane helix</keyword>
<dbReference type="RefSeq" id="WP_258417413.1">
    <property type="nucleotide sequence ID" value="NZ_JAPTNG010000007.1"/>
</dbReference>
<feature type="transmembrane region" description="Helical" evidence="2">
    <location>
        <begin position="133"/>
        <end position="152"/>
    </location>
</feature>
<organism evidence="3 4">
    <name type="scientific">Brevibacillus halotolerans</name>
    <dbReference type="NCBI Taxonomy" id="1507437"/>
    <lineage>
        <taxon>Bacteria</taxon>
        <taxon>Bacillati</taxon>
        <taxon>Bacillota</taxon>
        <taxon>Bacilli</taxon>
        <taxon>Bacillales</taxon>
        <taxon>Paenibacillaceae</taxon>
        <taxon>Brevibacillus</taxon>
    </lineage>
</organism>
<name>A0ABT4HWL8_9BACL</name>
<keyword evidence="4" id="KW-1185">Reference proteome</keyword>
<evidence type="ECO:0000313" key="4">
    <source>
        <dbReference type="Proteomes" id="UP001067708"/>
    </source>
</evidence>
<comment type="subcellular location">
    <subcellularLocation>
        <location evidence="1">Cell membrane</location>
        <topology evidence="1">Multi-pass membrane protein</topology>
    </subcellularLocation>
</comment>
<dbReference type="Proteomes" id="UP001067708">
    <property type="component" value="Unassembled WGS sequence"/>
</dbReference>
<dbReference type="EMBL" id="JAPTNG010000007">
    <property type="protein sequence ID" value="MCZ0831196.1"/>
    <property type="molecule type" value="Genomic_DNA"/>
</dbReference>